<sequence length="149" mass="16324">MGSDYRKAVLILAGLSLSLGVPVAWGQTANTFQPGFFQPVARFDPSRPVQVVLINRSDATVEYGITTDLGPDQELLPDEQVTLTIRELPAYLSIHTPSRPPFSEMSLRYVVSDDVAQNRITVNVAVNLLQEGGGDRTLDFNPEGGVYIY</sequence>
<organism evidence="1 2">
    <name type="scientific">Thermostichus vulcanus str. 'Rupite'</name>
    <dbReference type="NCBI Taxonomy" id="2813851"/>
    <lineage>
        <taxon>Bacteria</taxon>
        <taxon>Bacillati</taxon>
        <taxon>Cyanobacteriota</taxon>
        <taxon>Cyanophyceae</taxon>
        <taxon>Thermostichales</taxon>
        <taxon>Thermostichaceae</taxon>
        <taxon>Thermostichus</taxon>
    </lineage>
</organism>
<keyword evidence="2" id="KW-1185">Reference proteome</keyword>
<comment type="caution">
    <text evidence="1">The sequence shown here is derived from an EMBL/GenBank/DDBJ whole genome shotgun (WGS) entry which is preliminary data.</text>
</comment>
<dbReference type="EMBL" id="JAFIRA010000028">
    <property type="protein sequence ID" value="MCJ2543445.1"/>
    <property type="molecule type" value="Genomic_DNA"/>
</dbReference>
<proteinExistence type="predicted"/>
<protein>
    <submittedName>
        <fullName evidence="1">Uncharacterized protein</fullName>
    </submittedName>
</protein>
<name>A0ABT0CDP5_THEVL</name>
<dbReference type="Proteomes" id="UP000830835">
    <property type="component" value="Unassembled WGS sequence"/>
</dbReference>
<gene>
    <name evidence="1" type="ORF">JX360_11080</name>
</gene>
<reference evidence="1" key="1">
    <citation type="submission" date="2021-02" db="EMBL/GenBank/DDBJ databases">
        <title>The CRISPR/cas machinery reduction and long-range gene transfer in the hot spring cyanobacterium Synechococcus.</title>
        <authorList>
            <person name="Dvorak P."/>
            <person name="Jahodarova E."/>
            <person name="Hasler P."/>
            <person name="Poulickova A."/>
        </authorList>
    </citation>
    <scope>NUCLEOTIDE SEQUENCE</scope>
    <source>
        <strain evidence="1">Rupite</strain>
    </source>
</reference>
<evidence type="ECO:0000313" key="2">
    <source>
        <dbReference type="Proteomes" id="UP000830835"/>
    </source>
</evidence>
<accession>A0ABT0CDP5</accession>
<dbReference type="RefSeq" id="WP_244350799.1">
    <property type="nucleotide sequence ID" value="NZ_JAFIRA010000028.1"/>
</dbReference>
<evidence type="ECO:0000313" key="1">
    <source>
        <dbReference type="EMBL" id="MCJ2543445.1"/>
    </source>
</evidence>